<evidence type="ECO:0000313" key="2">
    <source>
        <dbReference type="Proteomes" id="UP001176891"/>
    </source>
</evidence>
<reference evidence="1" key="1">
    <citation type="submission" date="2023-07" db="EMBL/GenBank/DDBJ databases">
        <title>Two novel species in the genus Flavivirga.</title>
        <authorList>
            <person name="Kwon K."/>
        </authorList>
    </citation>
    <scope>NUCLEOTIDE SEQUENCE</scope>
    <source>
        <strain evidence="1">KACC 14157</strain>
    </source>
</reference>
<keyword evidence="2" id="KW-1185">Reference proteome</keyword>
<sequence length="171" mass="19975">MAKKSRKKGFEIPDPKNQLESAINSLSKYKVGEQGIPFHSVKNLKPIFAFDYLSLNETELCFNVKSNDREDLLGFLEGLKKVSCFTYEKMRLTKALRFHSINLLDKKVNLNPSDFLKVLAPSYRGMTEDELPTLYQFDLQYKIEARAVGFLYKGVFYVVWYDRNHIIYPKK</sequence>
<protein>
    <submittedName>
        <fullName evidence="1">Uncharacterized protein</fullName>
    </submittedName>
</protein>
<dbReference type="EMBL" id="JAUOEM010000004">
    <property type="protein sequence ID" value="MDO5988392.1"/>
    <property type="molecule type" value="Genomic_DNA"/>
</dbReference>
<name>A0ABT8X3G7_9FLAO</name>
<gene>
    <name evidence="1" type="ORF">Q4Q39_13340</name>
</gene>
<proteinExistence type="predicted"/>
<organism evidence="1 2">
    <name type="scientific">Flavivirga amylovorans</name>
    <dbReference type="NCBI Taxonomy" id="870486"/>
    <lineage>
        <taxon>Bacteria</taxon>
        <taxon>Pseudomonadati</taxon>
        <taxon>Bacteroidota</taxon>
        <taxon>Flavobacteriia</taxon>
        <taxon>Flavobacteriales</taxon>
        <taxon>Flavobacteriaceae</taxon>
        <taxon>Flavivirga</taxon>
    </lineage>
</organism>
<accession>A0ABT8X3G7</accession>
<comment type="caution">
    <text evidence="1">The sequence shown here is derived from an EMBL/GenBank/DDBJ whole genome shotgun (WGS) entry which is preliminary data.</text>
</comment>
<evidence type="ECO:0000313" key="1">
    <source>
        <dbReference type="EMBL" id="MDO5988392.1"/>
    </source>
</evidence>
<dbReference type="Proteomes" id="UP001176891">
    <property type="component" value="Unassembled WGS sequence"/>
</dbReference>
<dbReference type="RefSeq" id="WP_303283009.1">
    <property type="nucleotide sequence ID" value="NZ_BAABCZ010000009.1"/>
</dbReference>